<accession>A0A1C8CJQ8</accession>
<evidence type="ECO:0000256" key="11">
    <source>
        <dbReference type="ARBA" id="ARBA00025270"/>
    </source>
</evidence>
<dbReference type="GO" id="GO:0044167">
    <property type="term" value="C:host cell endoplasmic reticulum membrane"/>
    <property type="evidence" value="ECO:0007669"/>
    <property type="project" value="UniProtKB-SubCell"/>
</dbReference>
<proteinExistence type="inferred from homology"/>
<sequence>MFLTYLALGVVLGIALTAVLSTLNQPNCVLILTGESTVISGCVHLPNLPEVISSLNNRLSYN</sequence>
<protein>
    <recommendedName>
        <fullName evidence="3">Movement protein TGBp3</fullName>
    </recommendedName>
    <alternativeName>
        <fullName evidence="12">Triple gene block 3 protein</fullName>
    </alternativeName>
</protein>
<keyword evidence="9" id="KW-0472">Membrane</keyword>
<dbReference type="InterPro" id="IPR003411">
    <property type="entry name" value="TGBp3"/>
</dbReference>
<keyword evidence="7" id="KW-1133">Transmembrane helix</keyword>
<dbReference type="GO" id="GO:0046740">
    <property type="term" value="P:transport of virus in host, cell to cell"/>
    <property type="evidence" value="ECO:0007669"/>
    <property type="project" value="UniProtKB-KW"/>
</dbReference>
<evidence type="ECO:0000256" key="3">
    <source>
        <dbReference type="ARBA" id="ARBA00013812"/>
    </source>
</evidence>
<keyword evidence="4" id="KW-0813">Transport</keyword>
<evidence type="ECO:0000256" key="6">
    <source>
        <dbReference type="ARBA" id="ARBA00022870"/>
    </source>
</evidence>
<dbReference type="Pfam" id="PF02495">
    <property type="entry name" value="TGBp3"/>
    <property type="match status" value="1"/>
</dbReference>
<evidence type="ECO:0000256" key="12">
    <source>
        <dbReference type="ARBA" id="ARBA00033148"/>
    </source>
</evidence>
<evidence type="ECO:0000256" key="9">
    <source>
        <dbReference type="ARBA" id="ARBA00023136"/>
    </source>
</evidence>
<name>A0A1C8CJQ8_9VIRU</name>
<evidence type="ECO:0000256" key="2">
    <source>
        <dbReference type="ARBA" id="ARBA00010355"/>
    </source>
</evidence>
<keyword evidence="8" id="KW-0916">Viral movement protein</keyword>
<dbReference type="EMBL" id="KM288845">
    <property type="protein sequence ID" value="AKK31145.1"/>
    <property type="molecule type" value="Genomic_RNA"/>
</dbReference>
<evidence type="ECO:0000256" key="5">
    <source>
        <dbReference type="ARBA" id="ARBA00022692"/>
    </source>
</evidence>
<evidence type="ECO:0000313" key="13">
    <source>
        <dbReference type="EMBL" id="AKK31145.1"/>
    </source>
</evidence>
<evidence type="ECO:0000256" key="10">
    <source>
        <dbReference type="ARBA" id="ARBA00023184"/>
    </source>
</evidence>
<keyword evidence="6" id="KW-1043">Host membrane</keyword>
<evidence type="ECO:0000256" key="7">
    <source>
        <dbReference type="ARBA" id="ARBA00022989"/>
    </source>
</evidence>
<organism evidence="13">
    <name type="scientific">Zygocactus virus X</name>
    <dbReference type="NCBI Taxonomy" id="253701"/>
    <lineage>
        <taxon>Viruses</taxon>
        <taxon>Riboviria</taxon>
        <taxon>Orthornavirae</taxon>
        <taxon>Kitrinoviricota</taxon>
        <taxon>Alsuviricetes</taxon>
        <taxon>Tymovirales</taxon>
        <taxon>Alphaflexiviridae</taxon>
        <taxon>Potexvirus</taxon>
        <taxon>Potexvirus eczygocacti</taxon>
    </lineage>
</organism>
<comment type="similarity">
    <text evidence="2">Belongs to the Tymovirales TGBp3 protein family.</text>
</comment>
<keyword evidence="5" id="KW-0812">Transmembrane</keyword>
<comment type="subcellular location">
    <subcellularLocation>
        <location evidence="1">Host endoplasmic reticulum membrane</location>
    </subcellularLocation>
</comment>
<evidence type="ECO:0000256" key="8">
    <source>
        <dbReference type="ARBA" id="ARBA00023031"/>
    </source>
</evidence>
<evidence type="ECO:0000256" key="4">
    <source>
        <dbReference type="ARBA" id="ARBA00022448"/>
    </source>
</evidence>
<gene>
    <name evidence="13" type="primary">TGB3</name>
</gene>
<keyword evidence="10" id="KW-1038">Host endoplasmic reticulum</keyword>
<reference evidence="13" key="1">
    <citation type="submission" date="2014-08" db="EMBL/GenBank/DDBJ databases">
        <title>Molecular identification of potexvirus in pitaya coming from Taiwan, China.</title>
        <authorList>
            <person name="Liao F.R."/>
            <person name="Chen H.Y."/>
            <person name="Lin S.M."/>
            <person name="Chen Q."/>
        </authorList>
    </citation>
    <scope>NUCLEOTIDE SEQUENCE</scope>
    <source>
        <strain evidence="13">TW-5149-17</strain>
    </source>
</reference>
<evidence type="ECO:0000256" key="1">
    <source>
        <dbReference type="ARBA" id="ARBA00004625"/>
    </source>
</evidence>
<comment type="function">
    <text evidence="11">Plays a role in viral cell-to-cell propagation, by facilitating genome transport to neighboring plant cells through plasmosdesmata. May induce the formation of granular vesicles derived from the Endoplasmic reticulum, which align on actin filaments.</text>
</comment>